<keyword evidence="7 13" id="KW-1133">Transmembrane helix</keyword>
<evidence type="ECO:0000313" key="14">
    <source>
        <dbReference type="EMBL" id="PNW73575.1"/>
    </source>
</evidence>
<feature type="compositionally biased region" description="Low complexity" evidence="12">
    <location>
        <begin position="246"/>
        <end position="258"/>
    </location>
</feature>
<dbReference type="GO" id="GO:0050897">
    <property type="term" value="F:cobalt ion binding"/>
    <property type="evidence" value="ECO:0000318"/>
    <property type="project" value="GO_Central"/>
</dbReference>
<keyword evidence="15" id="KW-1185">Reference proteome</keyword>
<dbReference type="Gramene" id="PNW73575">
    <property type="protein sequence ID" value="PNW73575"/>
    <property type="gene ID" value="CHLRE_13g564650v5"/>
</dbReference>
<dbReference type="InterPro" id="IPR045863">
    <property type="entry name" value="CorA_TM1_TM2"/>
</dbReference>
<dbReference type="KEGG" id="cre:CHLRE_13g564650v5"/>
<protein>
    <submittedName>
        <fullName evidence="14">Uncharacterized protein</fullName>
    </submittedName>
</protein>
<evidence type="ECO:0000256" key="8">
    <source>
        <dbReference type="ARBA" id="ARBA00023065"/>
    </source>
</evidence>
<dbReference type="GO" id="GO:0015087">
    <property type="term" value="F:cobalt ion transmembrane transporter activity"/>
    <property type="evidence" value="ECO:0000318"/>
    <property type="project" value="GO_Central"/>
</dbReference>
<dbReference type="AlphaFoldDB" id="A0A2K3CZ59"/>
<reference evidence="14 15" key="1">
    <citation type="journal article" date="2007" name="Science">
        <title>The Chlamydomonas genome reveals the evolution of key animal and plant functions.</title>
        <authorList>
            <person name="Merchant S.S."/>
            <person name="Prochnik S.E."/>
            <person name="Vallon O."/>
            <person name="Harris E.H."/>
            <person name="Karpowicz S.J."/>
            <person name="Witman G.B."/>
            <person name="Terry A."/>
            <person name="Salamov A."/>
            <person name="Fritz-Laylin L.K."/>
            <person name="Marechal-Drouard L."/>
            <person name="Marshall W.F."/>
            <person name="Qu L.H."/>
            <person name="Nelson D.R."/>
            <person name="Sanderfoot A.A."/>
            <person name="Spalding M.H."/>
            <person name="Kapitonov V.V."/>
            <person name="Ren Q."/>
            <person name="Ferris P."/>
            <person name="Lindquist E."/>
            <person name="Shapiro H."/>
            <person name="Lucas S.M."/>
            <person name="Grimwood J."/>
            <person name="Schmutz J."/>
            <person name="Cardol P."/>
            <person name="Cerutti H."/>
            <person name="Chanfreau G."/>
            <person name="Chen C.L."/>
            <person name="Cognat V."/>
            <person name="Croft M.T."/>
            <person name="Dent R."/>
            <person name="Dutcher S."/>
            <person name="Fernandez E."/>
            <person name="Fukuzawa H."/>
            <person name="Gonzalez-Ballester D."/>
            <person name="Gonzalez-Halphen D."/>
            <person name="Hallmann A."/>
            <person name="Hanikenne M."/>
            <person name="Hippler M."/>
            <person name="Inwood W."/>
            <person name="Jabbari K."/>
            <person name="Kalanon M."/>
            <person name="Kuras R."/>
            <person name="Lefebvre P.A."/>
            <person name="Lemaire S.D."/>
            <person name="Lobanov A.V."/>
            <person name="Lohr M."/>
            <person name="Manuell A."/>
            <person name="Meier I."/>
            <person name="Mets L."/>
            <person name="Mittag M."/>
            <person name="Mittelmeier T."/>
            <person name="Moroney J.V."/>
            <person name="Moseley J."/>
            <person name="Napoli C."/>
            <person name="Nedelcu A.M."/>
            <person name="Niyogi K."/>
            <person name="Novoselov S.V."/>
            <person name="Paulsen I.T."/>
            <person name="Pazour G."/>
            <person name="Purton S."/>
            <person name="Ral J.P."/>
            <person name="Riano-Pachon D.M."/>
            <person name="Riekhof W."/>
            <person name="Rymarquis L."/>
            <person name="Schroda M."/>
            <person name="Stern D."/>
            <person name="Umen J."/>
            <person name="Willows R."/>
            <person name="Wilson N."/>
            <person name="Zimmer S.L."/>
            <person name="Allmer J."/>
            <person name="Balk J."/>
            <person name="Bisova K."/>
            <person name="Chen C.J."/>
            <person name="Elias M."/>
            <person name="Gendler K."/>
            <person name="Hauser C."/>
            <person name="Lamb M.R."/>
            <person name="Ledford H."/>
            <person name="Long J.C."/>
            <person name="Minagawa J."/>
            <person name="Page M.D."/>
            <person name="Pan J."/>
            <person name="Pootakham W."/>
            <person name="Roje S."/>
            <person name="Rose A."/>
            <person name="Stahlberg E."/>
            <person name="Terauchi A.M."/>
            <person name="Yang P."/>
            <person name="Ball S."/>
            <person name="Bowler C."/>
            <person name="Dieckmann C.L."/>
            <person name="Gladyshev V.N."/>
            <person name="Green P."/>
            <person name="Jorgensen R."/>
            <person name="Mayfield S."/>
            <person name="Mueller-Roeber B."/>
            <person name="Rajamani S."/>
            <person name="Sayre R.T."/>
            <person name="Brokstein P."/>
            <person name="Dubchak I."/>
            <person name="Goodstein D."/>
            <person name="Hornick L."/>
            <person name="Huang Y.W."/>
            <person name="Jhaveri J."/>
            <person name="Luo Y."/>
            <person name="Martinez D."/>
            <person name="Ngau W.C."/>
            <person name="Otillar B."/>
            <person name="Poliakov A."/>
            <person name="Porter A."/>
            <person name="Szajkowski L."/>
            <person name="Werner G."/>
            <person name="Zhou K."/>
            <person name="Grigoriev I.V."/>
            <person name="Rokhsar D.S."/>
            <person name="Grossman A.R."/>
        </authorList>
    </citation>
    <scope>NUCLEOTIDE SEQUENCE [LARGE SCALE GENOMIC DNA]</scope>
    <source>
        <strain evidence="15">CC-503</strain>
    </source>
</reference>
<evidence type="ECO:0000256" key="7">
    <source>
        <dbReference type="ARBA" id="ARBA00022989"/>
    </source>
</evidence>
<dbReference type="Pfam" id="PF01544">
    <property type="entry name" value="CorA"/>
    <property type="match status" value="1"/>
</dbReference>
<dbReference type="GO" id="GO:0000287">
    <property type="term" value="F:magnesium ion binding"/>
    <property type="evidence" value="ECO:0000318"/>
    <property type="project" value="GO_Central"/>
</dbReference>
<evidence type="ECO:0000256" key="12">
    <source>
        <dbReference type="SAM" id="MobiDB-lite"/>
    </source>
</evidence>
<feature type="compositionally biased region" description="Gly residues" evidence="12">
    <location>
        <begin position="840"/>
        <end position="849"/>
    </location>
</feature>
<keyword evidence="9 13" id="KW-0472">Membrane</keyword>
<keyword evidence="3" id="KW-0813">Transport</keyword>
<evidence type="ECO:0000256" key="6">
    <source>
        <dbReference type="ARBA" id="ARBA00022842"/>
    </source>
</evidence>
<comment type="function">
    <text evidence="11">Mediates influx of magnesium ions. Alternates between open and closed states. Activated by low cytoplasmic Mg(2+) levels. Inactive when cytoplasmic Mg(2+) levels are high.</text>
</comment>
<keyword evidence="6" id="KW-0460">Magnesium</keyword>
<dbReference type="InterPro" id="IPR002523">
    <property type="entry name" value="MgTranspt_CorA/ZnTranspt_ZntB"/>
</dbReference>
<evidence type="ECO:0000256" key="11">
    <source>
        <dbReference type="ARBA" id="ARBA00045497"/>
    </source>
</evidence>
<proteinExistence type="inferred from homology"/>
<dbReference type="GO" id="GO:0015095">
    <property type="term" value="F:magnesium ion transmembrane transporter activity"/>
    <property type="evidence" value="ECO:0000318"/>
    <property type="project" value="GO_Central"/>
</dbReference>
<evidence type="ECO:0000256" key="1">
    <source>
        <dbReference type="ARBA" id="ARBA00004651"/>
    </source>
</evidence>
<evidence type="ECO:0000256" key="5">
    <source>
        <dbReference type="ARBA" id="ARBA00022692"/>
    </source>
</evidence>
<evidence type="ECO:0000256" key="3">
    <source>
        <dbReference type="ARBA" id="ARBA00022448"/>
    </source>
</evidence>
<feature type="region of interest" description="Disordered" evidence="12">
    <location>
        <begin position="824"/>
        <end position="853"/>
    </location>
</feature>
<feature type="compositionally biased region" description="Gly residues" evidence="12">
    <location>
        <begin position="194"/>
        <end position="215"/>
    </location>
</feature>
<dbReference type="Proteomes" id="UP000006906">
    <property type="component" value="Chromosome 13"/>
</dbReference>
<dbReference type="PANTHER" id="PTHR46494:SF1">
    <property type="entry name" value="CORA FAMILY METAL ION TRANSPORTER (EUROFUNG)"/>
    <property type="match status" value="1"/>
</dbReference>
<feature type="compositionally biased region" description="Basic residues" evidence="12">
    <location>
        <begin position="599"/>
        <end position="614"/>
    </location>
</feature>
<comment type="catalytic activity">
    <reaction evidence="10">
        <text>Mg(2+)(in) = Mg(2+)(out)</text>
        <dbReference type="Rhea" id="RHEA:29827"/>
        <dbReference type="ChEBI" id="CHEBI:18420"/>
    </reaction>
</comment>
<comment type="subcellular location">
    <subcellularLocation>
        <location evidence="1">Cell membrane</location>
        <topology evidence="1">Multi-pass membrane protein</topology>
    </subcellularLocation>
</comment>
<dbReference type="InParanoid" id="A0A2K3CZ59"/>
<dbReference type="ExpressionAtlas" id="A0A2K3CZ59">
    <property type="expression patterns" value="baseline"/>
</dbReference>
<dbReference type="GO" id="GO:0005886">
    <property type="term" value="C:plasma membrane"/>
    <property type="evidence" value="ECO:0000318"/>
    <property type="project" value="GO_Central"/>
</dbReference>
<dbReference type="InterPro" id="IPR045861">
    <property type="entry name" value="CorA_cytoplasmic_dom"/>
</dbReference>
<dbReference type="FunFam" id="1.20.58.340:FF:000004">
    <property type="entry name" value="Magnesium transport protein CorA"/>
    <property type="match status" value="1"/>
</dbReference>
<evidence type="ECO:0000256" key="10">
    <source>
        <dbReference type="ARBA" id="ARBA00034269"/>
    </source>
</evidence>
<comment type="similarity">
    <text evidence="2">Belongs to the CorA metal ion transporter (MIT) (TC 1.A.35) family.</text>
</comment>
<evidence type="ECO:0000256" key="4">
    <source>
        <dbReference type="ARBA" id="ARBA00022475"/>
    </source>
</evidence>
<keyword evidence="4" id="KW-1003">Cell membrane</keyword>
<dbReference type="OrthoDB" id="165352at2759"/>
<keyword evidence="8" id="KW-0406">Ion transport</keyword>
<evidence type="ECO:0000256" key="2">
    <source>
        <dbReference type="ARBA" id="ARBA00009765"/>
    </source>
</evidence>
<keyword evidence="5 13" id="KW-0812">Transmembrane</keyword>
<dbReference type="SUPFAM" id="SSF144083">
    <property type="entry name" value="Magnesium transport protein CorA, transmembrane region"/>
    <property type="match status" value="1"/>
</dbReference>
<dbReference type="PANTHER" id="PTHR46494">
    <property type="entry name" value="CORA FAMILY METAL ION TRANSPORTER (EUROFUNG)"/>
    <property type="match status" value="1"/>
</dbReference>
<dbReference type="Gene3D" id="1.20.58.340">
    <property type="entry name" value="Magnesium transport protein CorA, transmembrane region"/>
    <property type="match status" value="2"/>
</dbReference>
<feature type="transmembrane region" description="Helical" evidence="13">
    <location>
        <begin position="774"/>
        <end position="793"/>
    </location>
</feature>
<sequence>MGSSQRCDLNTVTVVGEAAEAQSEDSDDEELREARERRALVVSRWRRAYAHVLELARLGFAGDFGSGAYIEVDLRGGKTLPPQVERKLRREYRGRVEVQVVDYCLTAARPRLVRWSNYSDGATGMRALRGFLDMPRPVLSLLEPQIRWVKAEGFAWDLVKALAGRYNLPPLLVSDLLGVENTEVLENFGAGSGVGGSGGGSSDPGPAPGGAGGFDGTWASGTSMPRGRATARSGLMGRRSRNAPAQLLSRSSQLGSGSWEKSGGVYGGGNAGDGIGGGGTDGGGGSGGSGAAGCGAWWRWGRIEKEEEPQLEDPHRRIKTEYYGSDGILYISMPMIGLRTRLLLRSTIQQQQAAAAAARAELDPAPAPIAAAAAGPTVHGARVKVEAAGGPASNAVSRALEATIAAAMRPSGGGFGGMPVAEGVEAPLASDPAAAAVASAAEAASTAGNTGAQALLARPLAPASTSVFAQNPLMSFAAAGVDPAAAAATAGHVGASSGDGGHAGLTDLGAAAAPTATRAGAATTHVTATAAGTRGPLAGAAGAALVTGASAGAAPATLVDTGTGTAAGRHHGAGGVGVGVDVGVAVGSGDVGVSSIGHPQHHPGHVHHHGHGGQRRSSELQGWGSVASGGSVADVGVETDSPRSLEAWLRWLRGLCRCGRPPSRGRKDAGLWQRLMGVRRSRDDEYRYEKRWVEEPLVLMLVQDKAVHGATPHAPPNLPVAAGPAIAAGGGGGGGGHGTGARGVTLISVFHYSGRSVTYRLWRQITSGATGSTAAAAAAAAAVAAAATAASFSHTKSGHHSTKSAAETPKSAVAVATAATGVTAGGTGTALPPHPPGVGADAGGRGGVPSGLTPQLLNRISTSTVAGAPHSLLSEVRRSDAGYLLYLIMRGAVDQAYDVVRDFYAQLSEFERRVRSGNLSATATEQLHVMSTDLQLLDRRFKATITVLRLLTTKDAKDDSGTLTDAPMQLSANTQAKIKALVEQVRGISDEIDSLGTQASQLTDLVFNLIAHRSNNSMRVLSIISTVFLPITFLAGVYGTNFDNLPELHWQLGYMYFWLLMTGVGIVVLAIANKYVH</sequence>
<feature type="transmembrane region" description="Helical" evidence="13">
    <location>
        <begin position="1052"/>
        <end position="1072"/>
    </location>
</feature>
<organism evidence="14 15">
    <name type="scientific">Chlamydomonas reinhardtii</name>
    <name type="common">Chlamydomonas smithii</name>
    <dbReference type="NCBI Taxonomy" id="3055"/>
    <lineage>
        <taxon>Eukaryota</taxon>
        <taxon>Viridiplantae</taxon>
        <taxon>Chlorophyta</taxon>
        <taxon>core chlorophytes</taxon>
        <taxon>Chlorophyceae</taxon>
        <taxon>CS clade</taxon>
        <taxon>Chlamydomonadales</taxon>
        <taxon>Chlamydomonadaceae</taxon>
        <taxon>Chlamydomonas</taxon>
    </lineage>
</organism>
<dbReference type="GeneID" id="5719025"/>
<dbReference type="SUPFAM" id="SSF143865">
    <property type="entry name" value="CorA soluble domain-like"/>
    <property type="match status" value="1"/>
</dbReference>
<name>A0A2K3CZ59_CHLRE</name>
<dbReference type="RefSeq" id="XP_042917213.1">
    <property type="nucleotide sequence ID" value="XM_043069238.1"/>
</dbReference>
<accession>A0A2K3CZ59</accession>
<evidence type="ECO:0000313" key="15">
    <source>
        <dbReference type="Proteomes" id="UP000006906"/>
    </source>
</evidence>
<feature type="region of interest" description="Disordered" evidence="12">
    <location>
        <begin position="595"/>
        <end position="622"/>
    </location>
</feature>
<gene>
    <name evidence="14" type="ORF">CHLRE_13g564650v5</name>
</gene>
<feature type="region of interest" description="Disordered" evidence="12">
    <location>
        <begin position="194"/>
        <end position="261"/>
    </location>
</feature>
<evidence type="ECO:0000256" key="13">
    <source>
        <dbReference type="SAM" id="Phobius"/>
    </source>
</evidence>
<dbReference type="EMBL" id="CM008974">
    <property type="protein sequence ID" value="PNW73575.1"/>
    <property type="molecule type" value="Genomic_DNA"/>
</dbReference>
<evidence type="ECO:0000256" key="9">
    <source>
        <dbReference type="ARBA" id="ARBA00023136"/>
    </source>
</evidence>
<dbReference type="STRING" id="3055.A0A2K3CZ59"/>
<feature type="transmembrane region" description="Helical" evidence="13">
    <location>
        <begin position="1020"/>
        <end position="1040"/>
    </location>
</feature>